<dbReference type="GeneID" id="20660981"/>
<keyword evidence="2" id="KW-1185">Reference proteome</keyword>
<evidence type="ECO:0000313" key="1">
    <source>
        <dbReference type="EMBL" id="EGZ08435.1"/>
    </source>
</evidence>
<protein>
    <submittedName>
        <fullName evidence="1">Uncharacterized protein</fullName>
    </submittedName>
</protein>
<dbReference type="Proteomes" id="UP000002640">
    <property type="component" value="Unassembled WGS sequence"/>
</dbReference>
<dbReference type="EMBL" id="JH159161">
    <property type="protein sequence ID" value="EGZ08435.1"/>
    <property type="molecule type" value="Genomic_DNA"/>
</dbReference>
<dbReference type="KEGG" id="psoj:PHYSODRAFT_526227"/>
<dbReference type="InParanoid" id="G5A959"/>
<organism evidence="1 2">
    <name type="scientific">Phytophthora sojae (strain P6497)</name>
    <name type="common">Soybean stem and root rot agent</name>
    <name type="synonym">Phytophthora megasperma f. sp. glycines</name>
    <dbReference type="NCBI Taxonomy" id="1094619"/>
    <lineage>
        <taxon>Eukaryota</taxon>
        <taxon>Sar</taxon>
        <taxon>Stramenopiles</taxon>
        <taxon>Oomycota</taxon>
        <taxon>Peronosporomycetes</taxon>
        <taxon>Peronosporales</taxon>
        <taxon>Peronosporaceae</taxon>
        <taxon>Phytophthora</taxon>
    </lineage>
</organism>
<dbReference type="AlphaFoldDB" id="G5A959"/>
<accession>G5A959</accession>
<name>G5A959_PHYSP</name>
<evidence type="ECO:0000313" key="2">
    <source>
        <dbReference type="Proteomes" id="UP000002640"/>
    </source>
</evidence>
<dbReference type="RefSeq" id="XP_009536607.1">
    <property type="nucleotide sequence ID" value="XM_009538312.1"/>
</dbReference>
<sequence>MRWLGAFCITSATAKACRGHVKKFVGSLNKEMPCSKAVLTRLNRRNKTPPSINALSVKIILLRTS</sequence>
<gene>
    <name evidence="1" type="ORF">PHYSODRAFT_526227</name>
</gene>
<reference evidence="1 2" key="1">
    <citation type="journal article" date="2006" name="Science">
        <title>Phytophthora genome sequences uncover evolutionary origins and mechanisms of pathogenesis.</title>
        <authorList>
            <person name="Tyler B.M."/>
            <person name="Tripathy S."/>
            <person name="Zhang X."/>
            <person name="Dehal P."/>
            <person name="Jiang R.H."/>
            <person name="Aerts A."/>
            <person name="Arredondo F.D."/>
            <person name="Baxter L."/>
            <person name="Bensasson D."/>
            <person name="Beynon J.L."/>
            <person name="Chapman J."/>
            <person name="Damasceno C.M."/>
            <person name="Dorrance A.E."/>
            <person name="Dou D."/>
            <person name="Dickerman A.W."/>
            <person name="Dubchak I.L."/>
            <person name="Garbelotto M."/>
            <person name="Gijzen M."/>
            <person name="Gordon S.G."/>
            <person name="Govers F."/>
            <person name="Grunwald N.J."/>
            <person name="Huang W."/>
            <person name="Ivors K.L."/>
            <person name="Jones R.W."/>
            <person name="Kamoun S."/>
            <person name="Krampis K."/>
            <person name="Lamour K.H."/>
            <person name="Lee M.K."/>
            <person name="McDonald W.H."/>
            <person name="Medina M."/>
            <person name="Meijer H.J."/>
            <person name="Nordberg E.K."/>
            <person name="Maclean D.J."/>
            <person name="Ospina-Giraldo M.D."/>
            <person name="Morris P.F."/>
            <person name="Phuntumart V."/>
            <person name="Putnam N.H."/>
            <person name="Rash S."/>
            <person name="Rose J.K."/>
            <person name="Sakihama Y."/>
            <person name="Salamov A.A."/>
            <person name="Savidor A."/>
            <person name="Scheuring C.F."/>
            <person name="Smith B.M."/>
            <person name="Sobral B.W."/>
            <person name="Terry A."/>
            <person name="Torto-Alalibo T.A."/>
            <person name="Win J."/>
            <person name="Xu Z."/>
            <person name="Zhang H."/>
            <person name="Grigoriev I.V."/>
            <person name="Rokhsar D.S."/>
            <person name="Boore J.L."/>
        </authorList>
    </citation>
    <scope>NUCLEOTIDE SEQUENCE [LARGE SCALE GENOMIC DNA]</scope>
    <source>
        <strain evidence="1 2">P6497</strain>
    </source>
</reference>
<proteinExistence type="predicted"/>